<name>A0A840QHM5_9PSEU</name>
<dbReference type="PANTHER" id="PTHR35010">
    <property type="entry name" value="BLL4672 PROTEIN-RELATED"/>
    <property type="match status" value="1"/>
</dbReference>
<protein>
    <submittedName>
        <fullName evidence="2">Transcriptional regulator with XRE-family HTH domain</fullName>
    </submittedName>
</protein>
<dbReference type="Pfam" id="PF13560">
    <property type="entry name" value="HTH_31"/>
    <property type="match status" value="1"/>
</dbReference>
<dbReference type="InterPro" id="IPR010982">
    <property type="entry name" value="Lambda_DNA-bd_dom_sf"/>
</dbReference>
<dbReference type="Gene3D" id="1.10.260.40">
    <property type="entry name" value="lambda repressor-like DNA-binding domains"/>
    <property type="match status" value="1"/>
</dbReference>
<reference evidence="2 3" key="1">
    <citation type="submission" date="2020-08" db="EMBL/GenBank/DDBJ databases">
        <title>Sequencing the genomes of 1000 actinobacteria strains.</title>
        <authorList>
            <person name="Klenk H.-P."/>
        </authorList>
    </citation>
    <scope>NUCLEOTIDE SEQUENCE [LARGE SCALE GENOMIC DNA]</scope>
    <source>
        <strain evidence="2 3">DSM 45584</strain>
    </source>
</reference>
<sequence>MSAVESTELAKFLRTCRARVSPEELALGRESSRRRVPGLRREELAQLAGVSVDYYTRLEQGRSRSASADVLDALATALRLNEAERQHLMDLGRPEPARRKRRARPQRVEPATLRLIEMLDELHSPAFVLGRRLDVLAHNRLAGALITEFRALPAAERNQARFVFFDPHARELYQDWAAVAADTVAMLRLDAGRYPDDPQLSALIGDLFIHSAEFRKWWSDHKVHRRTTGSKGYHHPLVGDLTVQYQALHPAGDPDQILFVYTTEPGSPSDTSMRLLANWNSTENQEREPNVR</sequence>
<feature type="domain" description="HTH cro/C1-type" evidence="1">
    <location>
        <begin position="38"/>
        <end position="85"/>
    </location>
</feature>
<gene>
    <name evidence="2" type="ORF">BJ970_007286</name>
</gene>
<dbReference type="GO" id="GO:0003677">
    <property type="term" value="F:DNA binding"/>
    <property type="evidence" value="ECO:0007669"/>
    <property type="project" value="InterPro"/>
</dbReference>
<proteinExistence type="predicted"/>
<evidence type="ECO:0000259" key="1">
    <source>
        <dbReference type="PROSITE" id="PS50943"/>
    </source>
</evidence>
<dbReference type="PROSITE" id="PS50943">
    <property type="entry name" value="HTH_CROC1"/>
    <property type="match status" value="1"/>
</dbReference>
<dbReference type="Proteomes" id="UP000584374">
    <property type="component" value="Unassembled WGS sequence"/>
</dbReference>
<comment type="caution">
    <text evidence="2">The sequence shown here is derived from an EMBL/GenBank/DDBJ whole genome shotgun (WGS) entry which is preliminary data.</text>
</comment>
<accession>A0A840QHM5</accession>
<dbReference type="PANTHER" id="PTHR35010:SF2">
    <property type="entry name" value="BLL4672 PROTEIN"/>
    <property type="match status" value="1"/>
</dbReference>
<keyword evidence="3" id="KW-1185">Reference proteome</keyword>
<dbReference type="SUPFAM" id="SSF47413">
    <property type="entry name" value="lambda repressor-like DNA-binding domains"/>
    <property type="match status" value="1"/>
</dbReference>
<dbReference type="InterPro" id="IPR041413">
    <property type="entry name" value="MLTR_LBD"/>
</dbReference>
<dbReference type="CDD" id="cd00093">
    <property type="entry name" value="HTH_XRE"/>
    <property type="match status" value="1"/>
</dbReference>
<dbReference type="EMBL" id="JACHIW010000002">
    <property type="protein sequence ID" value="MBB5159687.1"/>
    <property type="molecule type" value="Genomic_DNA"/>
</dbReference>
<organism evidence="2 3">
    <name type="scientific">Saccharopolyspora phatthalungensis</name>
    <dbReference type="NCBI Taxonomy" id="664693"/>
    <lineage>
        <taxon>Bacteria</taxon>
        <taxon>Bacillati</taxon>
        <taxon>Actinomycetota</taxon>
        <taxon>Actinomycetes</taxon>
        <taxon>Pseudonocardiales</taxon>
        <taxon>Pseudonocardiaceae</taxon>
        <taxon>Saccharopolyspora</taxon>
    </lineage>
</organism>
<dbReference type="Pfam" id="PF17765">
    <property type="entry name" value="MLTR_LBD"/>
    <property type="match status" value="1"/>
</dbReference>
<dbReference type="AlphaFoldDB" id="A0A840QHM5"/>
<dbReference type="RefSeq" id="WP_184732208.1">
    <property type="nucleotide sequence ID" value="NZ_JACHIW010000002.1"/>
</dbReference>
<dbReference type="Gene3D" id="3.30.450.180">
    <property type="match status" value="1"/>
</dbReference>
<dbReference type="InterPro" id="IPR001387">
    <property type="entry name" value="Cro/C1-type_HTH"/>
</dbReference>
<evidence type="ECO:0000313" key="2">
    <source>
        <dbReference type="EMBL" id="MBB5159687.1"/>
    </source>
</evidence>
<dbReference type="SMART" id="SM00530">
    <property type="entry name" value="HTH_XRE"/>
    <property type="match status" value="1"/>
</dbReference>
<evidence type="ECO:0000313" key="3">
    <source>
        <dbReference type="Proteomes" id="UP000584374"/>
    </source>
</evidence>